<sequence length="73" mass="8035">MSSPDHVDLTAVADKLEKSFIEPWLEIQSDHPRLQAVNTCLRIPPPLPSIGQIKTVLKHSNPRKANVADDIAA</sequence>
<accession>A0A7D9IED6</accession>
<protein>
    <submittedName>
        <fullName evidence="1">Uncharacterized protein</fullName>
    </submittedName>
</protein>
<gene>
    <name evidence="1" type="ORF">PACLA_8A041114</name>
</gene>
<comment type="caution">
    <text evidence="1">The sequence shown here is derived from an EMBL/GenBank/DDBJ whole genome shotgun (WGS) entry which is preliminary data.</text>
</comment>
<proteinExistence type="predicted"/>
<reference evidence="1" key="1">
    <citation type="submission" date="2020-04" db="EMBL/GenBank/DDBJ databases">
        <authorList>
            <person name="Alioto T."/>
            <person name="Alioto T."/>
            <person name="Gomez Garrido J."/>
        </authorList>
    </citation>
    <scope>NUCLEOTIDE SEQUENCE</scope>
    <source>
        <strain evidence="1">A484AB</strain>
    </source>
</reference>
<feature type="non-terminal residue" evidence="1">
    <location>
        <position position="73"/>
    </location>
</feature>
<evidence type="ECO:0000313" key="1">
    <source>
        <dbReference type="EMBL" id="CAB4004134.1"/>
    </source>
</evidence>
<keyword evidence="2" id="KW-1185">Reference proteome</keyword>
<dbReference type="AlphaFoldDB" id="A0A7D9IED6"/>
<name>A0A7D9IED6_PARCT</name>
<evidence type="ECO:0000313" key="2">
    <source>
        <dbReference type="Proteomes" id="UP001152795"/>
    </source>
</evidence>
<dbReference type="EMBL" id="CACRXK020004816">
    <property type="protein sequence ID" value="CAB4004134.1"/>
    <property type="molecule type" value="Genomic_DNA"/>
</dbReference>
<organism evidence="1 2">
    <name type="scientific">Paramuricea clavata</name>
    <name type="common">Red gorgonian</name>
    <name type="synonym">Violescent sea-whip</name>
    <dbReference type="NCBI Taxonomy" id="317549"/>
    <lineage>
        <taxon>Eukaryota</taxon>
        <taxon>Metazoa</taxon>
        <taxon>Cnidaria</taxon>
        <taxon>Anthozoa</taxon>
        <taxon>Octocorallia</taxon>
        <taxon>Malacalcyonacea</taxon>
        <taxon>Plexauridae</taxon>
        <taxon>Paramuricea</taxon>
    </lineage>
</organism>
<dbReference type="Proteomes" id="UP001152795">
    <property type="component" value="Unassembled WGS sequence"/>
</dbReference>